<dbReference type="InterPro" id="IPR027417">
    <property type="entry name" value="P-loop_NTPase"/>
</dbReference>
<feature type="domain" description="ABC transporter" evidence="8">
    <location>
        <begin position="329"/>
        <end position="521"/>
    </location>
</feature>
<dbReference type="CDD" id="cd07346">
    <property type="entry name" value="ABC_6TM_exporters"/>
    <property type="match status" value="1"/>
</dbReference>
<keyword evidence="3" id="KW-0547">Nucleotide-binding</keyword>
<dbReference type="SUPFAM" id="SSF90123">
    <property type="entry name" value="ABC transporter transmembrane region"/>
    <property type="match status" value="1"/>
</dbReference>
<feature type="transmembrane region" description="Helical" evidence="7">
    <location>
        <begin position="153"/>
        <end position="171"/>
    </location>
</feature>
<feature type="transmembrane region" description="Helical" evidence="7">
    <location>
        <begin position="125"/>
        <end position="147"/>
    </location>
</feature>
<keyword evidence="4" id="KW-0067">ATP-binding</keyword>
<evidence type="ECO:0000259" key="8">
    <source>
        <dbReference type="PROSITE" id="PS50893"/>
    </source>
</evidence>
<sequence length="524" mass="59773">MTVNLKKMMSAQKALLTLLGACILMQLIVSVTFPYLTKFIVDNVLVKHQIGDLKHFLLITFILVLFLIPINISVNYLCSKFVQNIIFDLREKIGNQFLNARENAKDNGLFINSISNDAEVIGNQLLNLIIKSVPNLLLILLYLVALLSLNLKLTLYTFLSFPLFIIVAYVTSKKVFKLSKQLQEYRDQLINFLNAYVRNKLPIDLYGLKEEENKKFLGTIRHLRKVNIKSNTLLSFLININSLISTIVPLFTILLGSIMVMHHELSIGSLLVFNTFVGLIFSPLSQILDLPALYAQMKVSIERLEKTIQPNFQRNGDYQVKDLPSSIPLIVENLIPLVNEIPLFSKSLSCRLERGKFVRITGANGIGKSVLLKCLINYHSQFTGKIQKEVQDKFIYVPQETFLFEGSVKENLVKGLENYSEYELESLMEYLHFDVALDQSVSPFTMTLSSGQLQKIKLIRALLSDPTVLILDEVLSNLEESVIQEILCYLKAKNLTVLFVYHGNFDHFFEESEYEVLNLNNLSK</sequence>
<dbReference type="Pfam" id="PF00664">
    <property type="entry name" value="ABC_membrane"/>
    <property type="match status" value="1"/>
</dbReference>
<dbReference type="PROSITE" id="PS00211">
    <property type="entry name" value="ABC_TRANSPORTER_1"/>
    <property type="match status" value="1"/>
</dbReference>
<comment type="subcellular location">
    <subcellularLocation>
        <location evidence="1">Cell membrane</location>
        <topology evidence="1">Multi-pass membrane protein</topology>
    </subcellularLocation>
</comment>
<gene>
    <name evidence="10" type="ORF">VN93_0525</name>
</gene>
<evidence type="ECO:0000256" key="1">
    <source>
        <dbReference type="ARBA" id="ARBA00004651"/>
    </source>
</evidence>
<dbReference type="PROSITE" id="PS50929">
    <property type="entry name" value="ABC_TM1F"/>
    <property type="match status" value="1"/>
</dbReference>
<evidence type="ECO:0000256" key="6">
    <source>
        <dbReference type="ARBA" id="ARBA00023136"/>
    </source>
</evidence>
<dbReference type="InterPro" id="IPR011527">
    <property type="entry name" value="ABC1_TM_dom"/>
</dbReference>
<dbReference type="PROSITE" id="PS50893">
    <property type="entry name" value="ABC_TRANSPORTER_2"/>
    <property type="match status" value="1"/>
</dbReference>
<comment type="caution">
    <text evidence="10">The sequence shown here is derived from an EMBL/GenBank/DDBJ whole genome shotgun (WGS) entry which is preliminary data.</text>
</comment>
<keyword evidence="11" id="KW-1185">Reference proteome</keyword>
<proteinExistence type="predicted"/>
<evidence type="ECO:0000259" key="9">
    <source>
        <dbReference type="PROSITE" id="PS50929"/>
    </source>
</evidence>
<feature type="transmembrane region" description="Helical" evidence="7">
    <location>
        <begin position="267"/>
        <end position="288"/>
    </location>
</feature>
<evidence type="ECO:0000256" key="4">
    <source>
        <dbReference type="ARBA" id="ARBA00022840"/>
    </source>
</evidence>
<dbReference type="InterPro" id="IPR003439">
    <property type="entry name" value="ABC_transporter-like_ATP-bd"/>
</dbReference>
<dbReference type="EMBL" id="LAVW01000070">
    <property type="protein sequence ID" value="KKW74482.1"/>
    <property type="molecule type" value="Genomic_DNA"/>
</dbReference>
<dbReference type="RefSeq" id="WP_052751577.1">
    <property type="nucleotide sequence ID" value="NZ_LAVW01000070.1"/>
</dbReference>
<dbReference type="SMART" id="SM00382">
    <property type="entry name" value="AAA"/>
    <property type="match status" value="1"/>
</dbReference>
<feature type="domain" description="ABC transmembrane type-1" evidence="9">
    <location>
        <begin position="18"/>
        <end position="296"/>
    </location>
</feature>
<feature type="transmembrane region" description="Helical" evidence="7">
    <location>
        <begin position="233"/>
        <end position="261"/>
    </location>
</feature>
<keyword evidence="5 7" id="KW-1133">Transmembrane helix</keyword>
<evidence type="ECO:0000256" key="5">
    <source>
        <dbReference type="ARBA" id="ARBA00022989"/>
    </source>
</evidence>
<dbReference type="Proteomes" id="UP000034513">
    <property type="component" value="Unassembled WGS sequence"/>
</dbReference>
<dbReference type="PANTHER" id="PTHR43394">
    <property type="entry name" value="ATP-DEPENDENT PERMEASE MDL1, MITOCHONDRIAL"/>
    <property type="match status" value="1"/>
</dbReference>
<protein>
    <submittedName>
        <fullName evidence="10">Lipid A export permease/ATP-binding protein MsbA, msbA</fullName>
    </submittedName>
</protein>
<reference evidence="10 11" key="1">
    <citation type="submission" date="2015-04" db="EMBL/GenBank/DDBJ databases">
        <title>Evaluation of non-dairy Lactococcus lactis with potential dairy applications reveals extensive phenotype-genotype disparity.</title>
        <authorList>
            <person name="Cavanagh D."/>
            <person name="Casey A."/>
            <person name="Altermann E."/>
            <person name="Cotter P."/>
            <person name="Fitzgerald G.F."/>
            <person name="McAuliffe O."/>
        </authorList>
    </citation>
    <scope>NUCLEOTIDE SEQUENCE [LARGE SCALE GENOMIC DNA]</scope>
    <source>
        <strain evidence="10 11">DPC6856</strain>
    </source>
</reference>
<dbReference type="InterPro" id="IPR036640">
    <property type="entry name" value="ABC1_TM_sf"/>
</dbReference>
<evidence type="ECO:0000313" key="11">
    <source>
        <dbReference type="Proteomes" id="UP000034513"/>
    </source>
</evidence>
<feature type="transmembrane region" description="Helical" evidence="7">
    <location>
        <begin position="54"/>
        <end position="78"/>
    </location>
</feature>
<evidence type="ECO:0000256" key="2">
    <source>
        <dbReference type="ARBA" id="ARBA00022692"/>
    </source>
</evidence>
<dbReference type="SUPFAM" id="SSF52540">
    <property type="entry name" value="P-loop containing nucleoside triphosphate hydrolases"/>
    <property type="match status" value="1"/>
</dbReference>
<dbReference type="InterPro" id="IPR039421">
    <property type="entry name" value="Type_1_exporter"/>
</dbReference>
<accession>A0ABR5EIT6</accession>
<organism evidence="10 11">
    <name type="scientific">Lactococcus lactis subsp. cremoris</name>
    <name type="common">Streptococcus cremoris</name>
    <dbReference type="NCBI Taxonomy" id="1359"/>
    <lineage>
        <taxon>Bacteria</taxon>
        <taxon>Bacillati</taxon>
        <taxon>Bacillota</taxon>
        <taxon>Bacilli</taxon>
        <taxon>Lactobacillales</taxon>
        <taxon>Streptococcaceae</taxon>
        <taxon>Lactococcus</taxon>
    </lineage>
</organism>
<keyword evidence="2 7" id="KW-0812">Transmembrane</keyword>
<dbReference type="Gene3D" id="3.40.50.300">
    <property type="entry name" value="P-loop containing nucleotide triphosphate hydrolases"/>
    <property type="match status" value="1"/>
</dbReference>
<evidence type="ECO:0000256" key="3">
    <source>
        <dbReference type="ARBA" id="ARBA00022741"/>
    </source>
</evidence>
<dbReference type="Gene3D" id="1.20.1560.10">
    <property type="entry name" value="ABC transporter type 1, transmembrane domain"/>
    <property type="match status" value="1"/>
</dbReference>
<evidence type="ECO:0000256" key="7">
    <source>
        <dbReference type="SAM" id="Phobius"/>
    </source>
</evidence>
<name>A0ABR5EIT6_LACLC</name>
<dbReference type="Pfam" id="PF00005">
    <property type="entry name" value="ABC_tran"/>
    <property type="match status" value="1"/>
</dbReference>
<dbReference type="InterPro" id="IPR003593">
    <property type="entry name" value="AAA+_ATPase"/>
</dbReference>
<evidence type="ECO:0000313" key="10">
    <source>
        <dbReference type="EMBL" id="KKW74482.1"/>
    </source>
</evidence>
<dbReference type="PANTHER" id="PTHR43394:SF1">
    <property type="entry name" value="ATP-BINDING CASSETTE SUB-FAMILY B MEMBER 10, MITOCHONDRIAL"/>
    <property type="match status" value="1"/>
</dbReference>
<keyword evidence="6 7" id="KW-0472">Membrane</keyword>
<dbReference type="InterPro" id="IPR017871">
    <property type="entry name" value="ABC_transporter-like_CS"/>
</dbReference>